<organism evidence="1 2">
    <name type="scientific">Prevotella heparinolytica</name>
    <dbReference type="NCBI Taxonomy" id="28113"/>
    <lineage>
        <taxon>Bacteria</taxon>
        <taxon>Pseudomonadati</taxon>
        <taxon>Bacteroidota</taxon>
        <taxon>Bacteroidia</taxon>
        <taxon>Bacteroidales</taxon>
        <taxon>Bacteroidaceae</taxon>
        <taxon>Bacteroides</taxon>
    </lineage>
</organism>
<sequence length="42" mass="4915">MLCVLILVVMEVDCMEVKIFNKVNLTVLILVVMEVDCINRRY</sequence>
<dbReference type="Proteomes" id="UP000396835">
    <property type="component" value="Unassembled WGS sequence"/>
</dbReference>
<proteinExistence type="predicted"/>
<evidence type="ECO:0000313" key="2">
    <source>
        <dbReference type="Proteomes" id="UP000396835"/>
    </source>
</evidence>
<gene>
    <name evidence="1" type="ORF">NCTC7812_01373</name>
</gene>
<accession>A0A449I2X7</accession>
<dbReference type="AlphaFoldDB" id="A0A449I2X7"/>
<protein>
    <submittedName>
        <fullName evidence="1">Uncharacterized protein</fullName>
    </submittedName>
</protein>
<reference evidence="1 2" key="1">
    <citation type="submission" date="2019-02" db="EMBL/GenBank/DDBJ databases">
        <authorList>
            <consortium name="Pathogen Informatics"/>
        </authorList>
    </citation>
    <scope>NUCLEOTIDE SEQUENCE [LARGE SCALE GENOMIC DNA]</scope>
    <source>
        <strain evidence="1 2">3012STDY7078512</strain>
    </source>
</reference>
<name>A0A449I2X7_9BACE</name>
<dbReference type="EMBL" id="CAACYH010000004">
    <property type="protein sequence ID" value="VFB13843.1"/>
    <property type="molecule type" value="Genomic_DNA"/>
</dbReference>
<evidence type="ECO:0000313" key="1">
    <source>
        <dbReference type="EMBL" id="VFB13843.1"/>
    </source>
</evidence>